<organism evidence="2 3">
    <name type="scientific">Geodermatophilus ruber</name>
    <dbReference type="NCBI Taxonomy" id="504800"/>
    <lineage>
        <taxon>Bacteria</taxon>
        <taxon>Bacillati</taxon>
        <taxon>Actinomycetota</taxon>
        <taxon>Actinomycetes</taxon>
        <taxon>Geodermatophilales</taxon>
        <taxon>Geodermatophilaceae</taxon>
        <taxon>Geodermatophilus</taxon>
    </lineage>
</organism>
<reference evidence="2 3" key="1">
    <citation type="submission" date="2016-10" db="EMBL/GenBank/DDBJ databases">
        <authorList>
            <person name="de Groot N.N."/>
        </authorList>
    </citation>
    <scope>NUCLEOTIDE SEQUENCE [LARGE SCALE GENOMIC DNA]</scope>
    <source>
        <strain evidence="2 3">DSM 45317</strain>
    </source>
</reference>
<gene>
    <name evidence="2" type="ORF">SAMN04488085_109145</name>
</gene>
<dbReference type="STRING" id="504800.SAMN04488085_109145"/>
<dbReference type="RefSeq" id="WP_091326214.1">
    <property type="nucleotide sequence ID" value="NZ_FOSW01000009.1"/>
</dbReference>
<keyword evidence="3" id="KW-1185">Reference proteome</keyword>
<dbReference type="InParanoid" id="A0A1I4GRG7"/>
<dbReference type="Proteomes" id="UP000199152">
    <property type="component" value="Unassembled WGS sequence"/>
</dbReference>
<feature type="compositionally biased region" description="Polar residues" evidence="1">
    <location>
        <begin position="47"/>
        <end position="68"/>
    </location>
</feature>
<proteinExistence type="predicted"/>
<evidence type="ECO:0000313" key="3">
    <source>
        <dbReference type="Proteomes" id="UP000199152"/>
    </source>
</evidence>
<name>A0A1I4GRG7_9ACTN</name>
<evidence type="ECO:0000256" key="1">
    <source>
        <dbReference type="SAM" id="MobiDB-lite"/>
    </source>
</evidence>
<accession>A0A1I4GRG7</accession>
<feature type="region of interest" description="Disordered" evidence="1">
    <location>
        <begin position="47"/>
        <end position="95"/>
    </location>
</feature>
<dbReference type="EMBL" id="FOSW01000009">
    <property type="protein sequence ID" value="SFL32575.1"/>
    <property type="molecule type" value="Genomic_DNA"/>
</dbReference>
<evidence type="ECO:0000313" key="2">
    <source>
        <dbReference type="EMBL" id="SFL32575.1"/>
    </source>
</evidence>
<protein>
    <submittedName>
        <fullName evidence="2">Uncharacterized protein</fullName>
    </submittedName>
</protein>
<sequence>MARTKQGVPSDTEEEYLAEARRPLRSMAGNFDLPEDGSGGCACTTVTAGQSAKRSTNSWKRPASSRTTDILPDPMNATDLHQTRTYPRQDGDRTA</sequence>
<dbReference type="AlphaFoldDB" id="A0A1I4GRG7"/>